<dbReference type="RefSeq" id="WP_195493233.1">
    <property type="nucleotide sequence ID" value="NZ_JARQAI010000027.1"/>
</dbReference>
<gene>
    <name evidence="1" type="ORF">P7H00_13110</name>
</gene>
<name>A0AAE4L3L5_9ENTE</name>
<sequence length="87" mass="9966">MGDQEFVTAAKNAIVKAFNERKGSLHPPLKEEELYVVWLVKALQNNKALLSTSRSGDGLYFEVTNNGDKNEMYLDVYKKQENIRVPY</sequence>
<dbReference type="Proteomes" id="UP001180842">
    <property type="component" value="Unassembled WGS sequence"/>
</dbReference>
<comment type="caution">
    <text evidence="1">The sequence shown here is derived from an EMBL/GenBank/DDBJ whole genome shotgun (WGS) entry which is preliminary data.</text>
</comment>
<dbReference type="InterPro" id="IPR046242">
    <property type="entry name" value="DUF6275"/>
</dbReference>
<accession>A0AAE4L3L5</accession>
<proteinExistence type="predicted"/>
<dbReference type="GeneID" id="83457425"/>
<reference evidence="1" key="1">
    <citation type="submission" date="2023-03" db="EMBL/GenBank/DDBJ databases">
        <authorList>
            <person name="Shen W."/>
            <person name="Cai J."/>
        </authorList>
    </citation>
    <scope>NUCLEOTIDE SEQUENCE</scope>
    <source>
        <strain evidence="1">P69-2</strain>
    </source>
</reference>
<protein>
    <submittedName>
        <fullName evidence="1">DUF6275 family protein</fullName>
    </submittedName>
</protein>
<dbReference type="Pfam" id="PF19791">
    <property type="entry name" value="DUF6275"/>
    <property type="match status" value="1"/>
</dbReference>
<evidence type="ECO:0000313" key="1">
    <source>
        <dbReference type="EMBL" id="MDT2738048.1"/>
    </source>
</evidence>
<evidence type="ECO:0000313" key="2">
    <source>
        <dbReference type="Proteomes" id="UP001180842"/>
    </source>
</evidence>
<dbReference type="AlphaFoldDB" id="A0AAE4L3L5"/>
<organism evidence="1 2">
    <name type="scientific">Enterococcus pseudoavium</name>
    <dbReference type="NCBI Taxonomy" id="44007"/>
    <lineage>
        <taxon>Bacteria</taxon>
        <taxon>Bacillati</taxon>
        <taxon>Bacillota</taxon>
        <taxon>Bacilli</taxon>
        <taxon>Lactobacillales</taxon>
        <taxon>Enterococcaceae</taxon>
        <taxon>Enterococcus</taxon>
    </lineage>
</organism>
<dbReference type="EMBL" id="JARQAI010000027">
    <property type="protein sequence ID" value="MDT2738048.1"/>
    <property type="molecule type" value="Genomic_DNA"/>
</dbReference>